<keyword evidence="4 6" id="KW-1133">Transmembrane helix</keyword>
<evidence type="ECO:0000256" key="2">
    <source>
        <dbReference type="ARBA" id="ARBA00022475"/>
    </source>
</evidence>
<evidence type="ECO:0000256" key="6">
    <source>
        <dbReference type="SAM" id="Phobius"/>
    </source>
</evidence>
<dbReference type="KEGG" id="chg:AXF12_05615"/>
<dbReference type="PIRSF" id="PIRSF035875">
    <property type="entry name" value="RNase_BN"/>
    <property type="match status" value="1"/>
</dbReference>
<dbReference type="Proteomes" id="UP000065822">
    <property type="component" value="Chromosome"/>
</dbReference>
<feature type="transmembrane region" description="Helical" evidence="6">
    <location>
        <begin position="155"/>
        <end position="179"/>
    </location>
</feature>
<name>A0AAX2GXW8_9FLAO</name>
<evidence type="ECO:0000256" key="1">
    <source>
        <dbReference type="ARBA" id="ARBA00004651"/>
    </source>
</evidence>
<keyword evidence="9" id="KW-1185">Reference proteome</keyword>
<feature type="transmembrane region" description="Helical" evidence="6">
    <location>
        <begin position="54"/>
        <end position="76"/>
    </location>
</feature>
<feature type="transmembrane region" description="Helical" evidence="6">
    <location>
        <begin position="120"/>
        <end position="143"/>
    </location>
</feature>
<gene>
    <name evidence="7" type="ORF">AXF12_05615</name>
    <name evidence="8" type="ORF">SAMEA44541418_00600</name>
</gene>
<evidence type="ECO:0000256" key="4">
    <source>
        <dbReference type="ARBA" id="ARBA00022989"/>
    </source>
</evidence>
<evidence type="ECO:0000256" key="3">
    <source>
        <dbReference type="ARBA" id="ARBA00022692"/>
    </source>
</evidence>
<dbReference type="RefSeq" id="WP_066429077.1">
    <property type="nucleotide sequence ID" value="NZ_CP014227.1"/>
</dbReference>
<dbReference type="PANTHER" id="PTHR30213:SF0">
    <property type="entry name" value="UPF0761 MEMBRANE PROTEIN YIHY"/>
    <property type="match status" value="1"/>
</dbReference>
<dbReference type="EMBL" id="LT906449">
    <property type="protein sequence ID" value="SNV05605.1"/>
    <property type="molecule type" value="Genomic_DNA"/>
</dbReference>
<evidence type="ECO:0000313" key="9">
    <source>
        <dbReference type="Proteomes" id="UP000065822"/>
    </source>
</evidence>
<accession>A0AAX2GXW8</accession>
<evidence type="ECO:0000313" key="10">
    <source>
        <dbReference type="Proteomes" id="UP000215539"/>
    </source>
</evidence>
<dbReference type="GO" id="GO:0005886">
    <property type="term" value="C:plasma membrane"/>
    <property type="evidence" value="ECO:0007669"/>
    <property type="project" value="UniProtKB-SubCell"/>
</dbReference>
<dbReference type="PANTHER" id="PTHR30213">
    <property type="entry name" value="INNER MEMBRANE PROTEIN YHJD"/>
    <property type="match status" value="1"/>
</dbReference>
<dbReference type="AlphaFoldDB" id="A0AAX2GXW8"/>
<keyword evidence="3 6" id="KW-0812">Transmembrane</keyword>
<keyword evidence="5 6" id="KW-0472">Membrane</keyword>
<keyword evidence="2" id="KW-1003">Cell membrane</keyword>
<dbReference type="EMBL" id="CP014227">
    <property type="protein sequence ID" value="AMD85041.1"/>
    <property type="molecule type" value="Genomic_DNA"/>
</dbReference>
<comment type="subcellular location">
    <subcellularLocation>
        <location evidence="1">Cell membrane</location>
        <topology evidence="1">Multi-pass membrane protein</topology>
    </subcellularLocation>
</comment>
<proteinExistence type="predicted"/>
<dbReference type="Proteomes" id="UP000215539">
    <property type="component" value="Chromosome 1"/>
</dbReference>
<feature type="transmembrane region" description="Helical" evidence="6">
    <location>
        <begin position="29"/>
        <end position="47"/>
    </location>
</feature>
<feature type="transmembrane region" description="Helical" evidence="6">
    <location>
        <begin position="199"/>
        <end position="220"/>
    </location>
</feature>
<evidence type="ECO:0000256" key="5">
    <source>
        <dbReference type="ARBA" id="ARBA00023136"/>
    </source>
</evidence>
<evidence type="ECO:0000313" key="8">
    <source>
        <dbReference type="EMBL" id="SNV05605.1"/>
    </source>
</evidence>
<reference evidence="7 9" key="1">
    <citation type="submission" date="2016-02" db="EMBL/GenBank/DDBJ databases">
        <authorList>
            <person name="Holder M.E."/>
            <person name="Ajami N.J."/>
            <person name="Petrosino J.F."/>
        </authorList>
    </citation>
    <scope>NUCLEOTIDE SEQUENCE [LARGE SCALE GENOMIC DNA]</scope>
    <source>
        <strain evidence="7 9">CCUG 32990</strain>
    </source>
</reference>
<organism evidence="8 10">
    <name type="scientific">Capnocytophaga haemolytica</name>
    <dbReference type="NCBI Taxonomy" id="45243"/>
    <lineage>
        <taxon>Bacteria</taxon>
        <taxon>Pseudomonadati</taxon>
        <taxon>Bacteroidota</taxon>
        <taxon>Flavobacteriia</taxon>
        <taxon>Flavobacteriales</taxon>
        <taxon>Flavobacteriaceae</taxon>
        <taxon>Capnocytophaga</taxon>
    </lineage>
</organism>
<feature type="transmembrane region" description="Helical" evidence="6">
    <location>
        <begin position="232"/>
        <end position="255"/>
    </location>
</feature>
<dbReference type="InterPro" id="IPR017039">
    <property type="entry name" value="Virul_fac_BrkB"/>
</dbReference>
<sequence>MLKDRILNLPIIKQLIGFLDSIPLYKKAFTLYDLLSLYIVGIIKGTLTYRASAISYSFFLAIFPFLLFILNLIPYIPIDDFQLDFWAFITDLLPPGTESFISDIFFDIAEKKRGGLLSSVFFLSIFLMTNGIMAIFGGFEFSYHKQITRTYIKQYLYALMVAIILSLLVLITVVVFLAYEVYLVPYLEKLGLFETNEYWFLLSKWGFIFLVMFFGTSILFYFGTPEGKESRFFSVGSIFTTLLFGLTSYLFGVYIENFSRYNQLYGSIGALLIFLLYIWLNSNILLLGFELNATLRQLKRSKGGRCS</sequence>
<dbReference type="Pfam" id="PF03631">
    <property type="entry name" value="Virul_fac_BrkB"/>
    <property type="match status" value="1"/>
</dbReference>
<evidence type="ECO:0000313" key="7">
    <source>
        <dbReference type="EMBL" id="AMD85041.1"/>
    </source>
</evidence>
<protein>
    <submittedName>
        <fullName evidence="7">Ribonuclease BN</fullName>
    </submittedName>
    <submittedName>
        <fullName evidence="8">YihY family inner membrane protein</fullName>
    </submittedName>
</protein>
<feature type="transmembrane region" description="Helical" evidence="6">
    <location>
        <begin position="267"/>
        <end position="289"/>
    </location>
</feature>
<reference evidence="8 10" key="2">
    <citation type="submission" date="2017-06" db="EMBL/GenBank/DDBJ databases">
        <authorList>
            <consortium name="Pathogen Informatics"/>
        </authorList>
    </citation>
    <scope>NUCLEOTIDE SEQUENCE [LARGE SCALE GENOMIC DNA]</scope>
    <source>
        <strain evidence="8 10">NCTC12947</strain>
    </source>
</reference>